<organism evidence="1">
    <name type="scientific">marine sediment metagenome</name>
    <dbReference type="NCBI Taxonomy" id="412755"/>
    <lineage>
        <taxon>unclassified sequences</taxon>
        <taxon>metagenomes</taxon>
        <taxon>ecological metagenomes</taxon>
    </lineage>
</organism>
<accession>A0A0F9S1N3</accession>
<dbReference type="Gene3D" id="1.10.3210.10">
    <property type="entry name" value="Hypothetical protein af1432"/>
    <property type="match status" value="1"/>
</dbReference>
<dbReference type="InterPro" id="IPR009218">
    <property type="entry name" value="HD_phosphohydro"/>
</dbReference>
<comment type="caution">
    <text evidence="1">The sequence shown here is derived from an EMBL/GenBank/DDBJ whole genome shotgun (WGS) entry which is preliminary data.</text>
</comment>
<dbReference type="PIRSF" id="PIRSF035170">
    <property type="entry name" value="HD_phosphohydro"/>
    <property type="match status" value="1"/>
</dbReference>
<dbReference type="SUPFAM" id="SSF109604">
    <property type="entry name" value="HD-domain/PDEase-like"/>
    <property type="match status" value="1"/>
</dbReference>
<gene>
    <name evidence="1" type="ORF">LCGC14_0526290</name>
</gene>
<dbReference type="EMBL" id="LAZR01000675">
    <property type="protein sequence ID" value="KKN61004.1"/>
    <property type="molecule type" value="Genomic_DNA"/>
</dbReference>
<proteinExistence type="predicted"/>
<protein>
    <recommendedName>
        <fullName evidence="2">N-methyl-D-aspartate receptor NMDAR2C subunit</fullName>
    </recommendedName>
</protein>
<sequence>MKKNIVELRSRWDYLCGKLWAKNRDVVFASLDTLYLENHRYYHNWNHILDCLRKLNEYSEETGHNDLFTELAIWFHDAIYDPERNDNEEKSAKLFEESWKTLGSKYYDIAESISNFIVQTKNHPPTCLVSGQALYDIDLSILGASDDDFDKYDKQIRAEYSWVPEEIFKQKRAEVLSKLLKRKEIYQTKHFYDKYEAQARKNLKRAIEKYGSAIPIN</sequence>
<dbReference type="PANTHER" id="PTHR21174:SF0">
    <property type="entry name" value="HD PHOSPHOHYDROLASE FAMILY PROTEIN-RELATED"/>
    <property type="match status" value="1"/>
</dbReference>
<evidence type="ECO:0008006" key="2">
    <source>
        <dbReference type="Google" id="ProtNLM"/>
    </source>
</evidence>
<dbReference type="PANTHER" id="PTHR21174">
    <property type="match status" value="1"/>
</dbReference>
<name>A0A0F9S1N3_9ZZZZ</name>
<evidence type="ECO:0000313" key="1">
    <source>
        <dbReference type="EMBL" id="KKN61004.1"/>
    </source>
</evidence>
<reference evidence="1" key="1">
    <citation type="journal article" date="2015" name="Nature">
        <title>Complex archaea that bridge the gap between prokaryotes and eukaryotes.</title>
        <authorList>
            <person name="Spang A."/>
            <person name="Saw J.H."/>
            <person name="Jorgensen S.L."/>
            <person name="Zaremba-Niedzwiedzka K."/>
            <person name="Martijn J."/>
            <person name="Lind A.E."/>
            <person name="van Eijk R."/>
            <person name="Schleper C."/>
            <person name="Guy L."/>
            <person name="Ettema T.J."/>
        </authorList>
    </citation>
    <scope>NUCLEOTIDE SEQUENCE</scope>
</reference>
<dbReference type="AlphaFoldDB" id="A0A0F9S1N3"/>